<dbReference type="PANTHER" id="PTHR42852">
    <property type="entry name" value="THIOL:DISULFIDE INTERCHANGE PROTEIN DSBE"/>
    <property type="match status" value="1"/>
</dbReference>
<evidence type="ECO:0000256" key="1">
    <source>
        <dbReference type="ARBA" id="ARBA00004196"/>
    </source>
</evidence>
<feature type="domain" description="Thioredoxin" evidence="5">
    <location>
        <begin position="45"/>
        <end position="187"/>
    </location>
</feature>
<evidence type="ECO:0000256" key="3">
    <source>
        <dbReference type="ARBA" id="ARBA00023157"/>
    </source>
</evidence>
<dbReference type="OrthoDB" id="9799347at2"/>
<dbReference type="GO" id="GO:0017004">
    <property type="term" value="P:cytochrome complex assembly"/>
    <property type="evidence" value="ECO:0007669"/>
    <property type="project" value="UniProtKB-KW"/>
</dbReference>
<gene>
    <name evidence="6" type="ORF">D3874_26845</name>
</gene>
<dbReference type="PROSITE" id="PS51352">
    <property type="entry name" value="THIOREDOXIN_2"/>
    <property type="match status" value="1"/>
</dbReference>
<evidence type="ECO:0000313" key="7">
    <source>
        <dbReference type="Proteomes" id="UP000284605"/>
    </source>
</evidence>
<evidence type="ECO:0000313" key="6">
    <source>
        <dbReference type="EMBL" id="RJF80710.1"/>
    </source>
</evidence>
<dbReference type="CDD" id="cd02966">
    <property type="entry name" value="TlpA_like_family"/>
    <property type="match status" value="1"/>
</dbReference>
<evidence type="ECO:0000259" key="5">
    <source>
        <dbReference type="PROSITE" id="PS51352"/>
    </source>
</evidence>
<organism evidence="6 7">
    <name type="scientific">Oleomonas cavernae</name>
    <dbReference type="NCBI Taxonomy" id="2320859"/>
    <lineage>
        <taxon>Bacteria</taxon>
        <taxon>Pseudomonadati</taxon>
        <taxon>Pseudomonadota</taxon>
        <taxon>Alphaproteobacteria</taxon>
        <taxon>Acetobacterales</taxon>
        <taxon>Acetobacteraceae</taxon>
        <taxon>Oleomonas</taxon>
    </lineage>
</organism>
<keyword evidence="7" id="KW-1185">Reference proteome</keyword>
<keyword evidence="3" id="KW-1015">Disulfide bond</keyword>
<comment type="caution">
    <text evidence="6">The sequence shown here is derived from an EMBL/GenBank/DDBJ whole genome shotgun (WGS) entry which is preliminary data.</text>
</comment>
<dbReference type="InterPro" id="IPR050553">
    <property type="entry name" value="Thioredoxin_ResA/DsbE_sf"/>
</dbReference>
<dbReference type="EMBL" id="QYUK01000016">
    <property type="protein sequence ID" value="RJF80710.1"/>
    <property type="molecule type" value="Genomic_DNA"/>
</dbReference>
<dbReference type="InterPro" id="IPR013766">
    <property type="entry name" value="Thioredoxin_domain"/>
</dbReference>
<dbReference type="Gene3D" id="3.40.30.10">
    <property type="entry name" value="Glutaredoxin"/>
    <property type="match status" value="1"/>
</dbReference>
<keyword evidence="2" id="KW-0201">Cytochrome c-type biogenesis</keyword>
<comment type="subcellular location">
    <subcellularLocation>
        <location evidence="1">Cell envelope</location>
    </subcellularLocation>
</comment>
<dbReference type="RefSeq" id="WP_119782762.1">
    <property type="nucleotide sequence ID" value="NZ_QYUK01000016.1"/>
</dbReference>
<dbReference type="Pfam" id="PF00578">
    <property type="entry name" value="AhpC-TSA"/>
    <property type="match status" value="1"/>
</dbReference>
<accession>A0A418VU82</accession>
<protein>
    <submittedName>
        <fullName evidence="6">TlpA family protein disulfide reductase</fullName>
    </submittedName>
</protein>
<keyword evidence="4" id="KW-0676">Redox-active center</keyword>
<dbReference type="GO" id="GO:0016209">
    <property type="term" value="F:antioxidant activity"/>
    <property type="evidence" value="ECO:0007669"/>
    <property type="project" value="InterPro"/>
</dbReference>
<evidence type="ECO:0000256" key="4">
    <source>
        <dbReference type="ARBA" id="ARBA00023284"/>
    </source>
</evidence>
<dbReference type="Proteomes" id="UP000284605">
    <property type="component" value="Unassembled WGS sequence"/>
</dbReference>
<dbReference type="InterPro" id="IPR000866">
    <property type="entry name" value="AhpC/TSA"/>
</dbReference>
<reference evidence="6 7" key="1">
    <citation type="submission" date="2018-09" db="EMBL/GenBank/DDBJ databases">
        <authorList>
            <person name="Zhu H."/>
        </authorList>
    </citation>
    <scope>NUCLEOTIDE SEQUENCE [LARGE SCALE GENOMIC DNA]</scope>
    <source>
        <strain evidence="6 7">K1W22B-8</strain>
    </source>
</reference>
<evidence type="ECO:0000256" key="2">
    <source>
        <dbReference type="ARBA" id="ARBA00022748"/>
    </source>
</evidence>
<dbReference type="AlphaFoldDB" id="A0A418VU82"/>
<dbReference type="GO" id="GO:0016491">
    <property type="term" value="F:oxidoreductase activity"/>
    <property type="evidence" value="ECO:0007669"/>
    <property type="project" value="InterPro"/>
</dbReference>
<proteinExistence type="predicted"/>
<dbReference type="InterPro" id="IPR036249">
    <property type="entry name" value="Thioredoxin-like_sf"/>
</dbReference>
<dbReference type="SUPFAM" id="SSF52833">
    <property type="entry name" value="Thioredoxin-like"/>
    <property type="match status" value="1"/>
</dbReference>
<dbReference type="GO" id="GO:0030313">
    <property type="term" value="C:cell envelope"/>
    <property type="evidence" value="ECO:0007669"/>
    <property type="project" value="UniProtKB-SubCell"/>
</dbReference>
<sequence>MRLVPVVAMIVLVAAVAGAVAVWWPAGTSTRQAALPAGMPDFIAADPAKPAPATVFKDGAGADITLGALKGEILVVNLWATWCAPCIEELPSLAKLAEATRGQGIKVVAISVDRADQAVVRKFLDANQARGLEAFHDEGMALARDLGVKGLPTTVIIGADGTWRGSLVGPADWASPAALDFLRGFKAG</sequence>
<name>A0A418VU82_9PROT</name>
<dbReference type="PANTHER" id="PTHR42852:SF6">
    <property type="entry name" value="THIOL:DISULFIDE INTERCHANGE PROTEIN DSBE"/>
    <property type="match status" value="1"/>
</dbReference>